<dbReference type="Proteomes" id="UP000785099">
    <property type="component" value="Unassembled WGS sequence"/>
</dbReference>
<feature type="non-terminal residue" evidence="1">
    <location>
        <position position="1"/>
    </location>
</feature>
<dbReference type="Gene3D" id="2.10.50.10">
    <property type="entry name" value="Tumor Necrosis Factor Receptor, subunit A, domain 2"/>
    <property type="match status" value="2"/>
</dbReference>
<evidence type="ECO:0000313" key="2">
    <source>
        <dbReference type="Proteomes" id="UP000785099"/>
    </source>
</evidence>
<comment type="caution">
    <text evidence="1">The sequence shown here is derived from an EMBL/GenBank/DDBJ whole genome shotgun (WGS) entry which is preliminary data.</text>
</comment>
<evidence type="ECO:0000313" key="1">
    <source>
        <dbReference type="EMBL" id="KAF1404206.1"/>
    </source>
</evidence>
<keyword evidence="2" id="KW-1185">Reference proteome</keyword>
<dbReference type="EMBL" id="VUKU01023933">
    <property type="protein sequence ID" value="KAF1404206.1"/>
    <property type="molecule type" value="Genomic_DNA"/>
</dbReference>
<dbReference type="AlphaFoldDB" id="A0A8J4MK65"/>
<feature type="non-terminal residue" evidence="1">
    <location>
        <position position="150"/>
    </location>
</feature>
<dbReference type="PANTHER" id="PTHR46104">
    <property type="entry name" value="GENE 9195-RELATED-RELATED"/>
    <property type="match status" value="1"/>
</dbReference>
<sequence>GATNTSTGGPCPPGHFCPAGTSIPQQCPMGTYSDRLYNWQDSSCTVCPSGYYCSSAGLTAPSGPCLAGYYCLSGASSPSPPGELHWKGGPCPVSHFCPEGTSFPLPCLAGTYNNLTRQAACFPCAAGYYCPENTTSYSMNPCPAGFYCPK</sequence>
<accession>A0A8J4MK65</accession>
<proteinExistence type="predicted"/>
<evidence type="ECO:0008006" key="3">
    <source>
        <dbReference type="Google" id="ProtNLM"/>
    </source>
</evidence>
<protein>
    <recommendedName>
        <fullName evidence="3">WBC30 protein</fullName>
    </recommendedName>
</protein>
<organism evidence="1 2">
    <name type="scientific">Spheniscus mendiculus</name>
    <name type="common">Galapagos penguin</name>
    <dbReference type="NCBI Taxonomy" id="156760"/>
    <lineage>
        <taxon>Eukaryota</taxon>
        <taxon>Metazoa</taxon>
        <taxon>Chordata</taxon>
        <taxon>Craniata</taxon>
        <taxon>Vertebrata</taxon>
        <taxon>Euteleostomi</taxon>
        <taxon>Archelosauria</taxon>
        <taxon>Archosauria</taxon>
        <taxon>Dinosauria</taxon>
        <taxon>Saurischia</taxon>
        <taxon>Theropoda</taxon>
        <taxon>Coelurosauria</taxon>
        <taxon>Aves</taxon>
        <taxon>Neognathae</taxon>
        <taxon>Neoaves</taxon>
        <taxon>Aequornithes</taxon>
        <taxon>Sphenisciformes</taxon>
        <taxon>Spheniscidae</taxon>
        <taxon>Spheniscus</taxon>
    </lineage>
</organism>
<dbReference type="InterPro" id="IPR009030">
    <property type="entry name" value="Growth_fac_rcpt_cys_sf"/>
</dbReference>
<dbReference type="PANTHER" id="PTHR46104:SF1">
    <property type="entry name" value="GENE 9195-RELATED"/>
    <property type="match status" value="1"/>
</dbReference>
<reference evidence="1 2" key="1">
    <citation type="journal article" date="2019" name="Gigascience">
        <title>High-coverage genomes to elucidate the evolution of penguins.</title>
        <authorList>
            <person name="Pan H."/>
            <person name="Cole T.L."/>
            <person name="Bi X."/>
            <person name="Fang M."/>
            <person name="Zhou C."/>
            <person name="Yang Z."/>
            <person name="Ksepka D.T."/>
            <person name="Hart T."/>
            <person name="Bouzat J.L."/>
            <person name="Argilla L.S."/>
            <person name="Bertelsen M.F."/>
            <person name="Boersma P.D."/>
            <person name="Bost C.A."/>
            <person name="Cherel Y."/>
            <person name="Dann P."/>
            <person name="Fiddaman S.R."/>
            <person name="Howard P."/>
            <person name="Labuschagne K."/>
            <person name="Mattern T."/>
            <person name="Miller G."/>
            <person name="Parker P."/>
            <person name="Phillips R.A."/>
            <person name="Quillfeldt P."/>
            <person name="Ryan P.G."/>
            <person name="Taylor H."/>
            <person name="Thompson D.R."/>
            <person name="Young M.J."/>
            <person name="Ellegaard M.R."/>
            <person name="Gilbert M.T.P."/>
            <person name="Sinding M.S."/>
            <person name="Pacheco G."/>
            <person name="Shepherd L.D."/>
            <person name="Tennyson A.J.D."/>
            <person name="Grosser S."/>
            <person name="Kay E."/>
            <person name="Nupen L.J."/>
            <person name="Ellenberg U."/>
            <person name="Houston D.M."/>
            <person name="Reeve A.H."/>
            <person name="Johnson K."/>
            <person name="Masello J.F."/>
            <person name="Stracke T."/>
            <person name="McKinlay B."/>
            <person name="Borboroglu P.G."/>
            <person name="Zhang D.X."/>
            <person name="Zhang G."/>
        </authorList>
    </citation>
    <scope>NUCLEOTIDE SEQUENCE [LARGE SCALE GENOMIC DNA]</scope>
    <source>
        <strain evidence="1">GAPE 212</strain>
    </source>
</reference>
<dbReference type="SUPFAM" id="SSF57184">
    <property type="entry name" value="Growth factor receptor domain"/>
    <property type="match status" value="1"/>
</dbReference>
<name>A0A8J4MK65_SPHME</name>
<dbReference type="SMART" id="SM01411">
    <property type="entry name" value="Ephrin_rec_like"/>
    <property type="match status" value="2"/>
</dbReference>
<gene>
    <name evidence="1" type="ORF">FQV24_0007571</name>
</gene>